<evidence type="ECO:0000256" key="1">
    <source>
        <dbReference type="SAM" id="MobiDB-lite"/>
    </source>
</evidence>
<proteinExistence type="predicted"/>
<organism evidence="2 3">
    <name type="scientific">Dysosmobacter segnis</name>
    <dbReference type="NCBI Taxonomy" id="2763042"/>
    <lineage>
        <taxon>Bacteria</taxon>
        <taxon>Bacillati</taxon>
        <taxon>Bacillota</taxon>
        <taxon>Clostridia</taxon>
        <taxon>Eubacteriales</taxon>
        <taxon>Oscillospiraceae</taxon>
        <taxon>Dysosmobacter</taxon>
    </lineage>
</organism>
<accession>A0A923S8W3</accession>
<feature type="region of interest" description="Disordered" evidence="1">
    <location>
        <begin position="30"/>
        <end position="63"/>
    </location>
</feature>
<keyword evidence="3" id="KW-1185">Reference proteome</keyword>
<feature type="compositionally biased region" description="Basic residues" evidence="1">
    <location>
        <begin position="79"/>
        <end position="89"/>
    </location>
</feature>
<comment type="caution">
    <text evidence="2">The sequence shown here is derived from an EMBL/GenBank/DDBJ whole genome shotgun (WGS) entry which is preliminary data.</text>
</comment>
<evidence type="ECO:0000313" key="2">
    <source>
        <dbReference type="EMBL" id="MBC5772175.1"/>
    </source>
</evidence>
<evidence type="ECO:0000313" key="3">
    <source>
        <dbReference type="Proteomes" id="UP000620327"/>
    </source>
</evidence>
<gene>
    <name evidence="2" type="ORF">H8Z83_17985</name>
</gene>
<dbReference type="Proteomes" id="UP000620327">
    <property type="component" value="Unassembled WGS sequence"/>
</dbReference>
<reference evidence="2" key="1">
    <citation type="submission" date="2020-08" db="EMBL/GenBank/DDBJ databases">
        <title>Genome public.</title>
        <authorList>
            <person name="Liu C."/>
            <person name="Sun Q."/>
        </authorList>
    </citation>
    <scope>NUCLEOTIDE SEQUENCE</scope>
    <source>
        <strain evidence="2">BX15</strain>
    </source>
</reference>
<feature type="region of interest" description="Disordered" evidence="1">
    <location>
        <begin position="70"/>
        <end position="89"/>
    </location>
</feature>
<protein>
    <submittedName>
        <fullName evidence="2">Uncharacterized protein</fullName>
    </submittedName>
</protein>
<dbReference type="RefSeq" id="WP_187016315.1">
    <property type="nucleotide sequence ID" value="NZ_JACOQI010000037.1"/>
</dbReference>
<name>A0A923S8W3_9FIRM</name>
<dbReference type="EMBL" id="JACOQI010000037">
    <property type="protein sequence ID" value="MBC5772175.1"/>
    <property type="molecule type" value="Genomic_DNA"/>
</dbReference>
<sequence>MDRRKQRFKKRTAVTKEQALNFLYANEAAEQNREAHQCGKRNSNGITQPGGAATPRNSDAHERIAVPQAFCVLRDSPRPRPKKRQSLPF</sequence>
<dbReference type="AlphaFoldDB" id="A0A923S8W3"/>